<evidence type="ECO:0000313" key="1">
    <source>
        <dbReference type="EMBL" id="KAI8568509.1"/>
    </source>
</evidence>
<organism evidence="1 2">
    <name type="scientific">Rhododendron molle</name>
    <name type="common">Chinese azalea</name>
    <name type="synonym">Azalea mollis</name>
    <dbReference type="NCBI Taxonomy" id="49168"/>
    <lineage>
        <taxon>Eukaryota</taxon>
        <taxon>Viridiplantae</taxon>
        <taxon>Streptophyta</taxon>
        <taxon>Embryophyta</taxon>
        <taxon>Tracheophyta</taxon>
        <taxon>Spermatophyta</taxon>
        <taxon>Magnoliopsida</taxon>
        <taxon>eudicotyledons</taxon>
        <taxon>Gunneridae</taxon>
        <taxon>Pentapetalae</taxon>
        <taxon>asterids</taxon>
        <taxon>Ericales</taxon>
        <taxon>Ericaceae</taxon>
        <taxon>Ericoideae</taxon>
        <taxon>Rhodoreae</taxon>
        <taxon>Rhododendron</taxon>
    </lineage>
</organism>
<name>A0ACC0PTW3_RHOML</name>
<keyword evidence="2" id="KW-1185">Reference proteome</keyword>
<reference evidence="1" key="1">
    <citation type="submission" date="2022-02" db="EMBL/GenBank/DDBJ databases">
        <title>Plant Genome Project.</title>
        <authorList>
            <person name="Zhang R.-G."/>
        </authorList>
    </citation>
    <scope>NUCLEOTIDE SEQUENCE</scope>
    <source>
        <strain evidence="1">AT1</strain>
    </source>
</reference>
<sequence length="461" mass="52606">MKIVDDKPVQKTAFELSAIEKSLLQANNRALDILFVAVDINEHKKIANCEIAKEVWDILVTCHEGTDVVKQSKLQRLTTEFETIRMQEEETFNQFYSKLIAIVNSCENLGEPIPSFRIIKKNFALLSPRFKIQVTILEGKKKLKEKSVQEIVGILQPYETDLLQSEPIKPKVIPSETPIAFKSTQKYKKDSDSDSDVDLEDMKVFFKQFKNSMKKKNDKGKGEFSGKNKKEGKGPPEGQQCFECYGFGHYAQECANKMKKKALVTKTWDDSDFDESNEEQRANKKDKGNFLAFGVTLNSQGHSESNGSETDDSNADSCDDIDEVREKYNKLHILSKKLIEASEKLSDKIKKLENTLNERTQESDERNKEIELFLEKNKDLTARDKSKDKSEDDTQTWTKVLDHIVSIQWRPGNRSGLGYHATSSTLSIGRNETKRQDKKTNGNDMQNMISSPTTKKQMATQ</sequence>
<gene>
    <name evidence="1" type="ORF">RHMOL_Rhmol02G0205900</name>
</gene>
<protein>
    <submittedName>
        <fullName evidence="1">Uncharacterized protein</fullName>
    </submittedName>
</protein>
<proteinExistence type="predicted"/>
<evidence type="ECO:0000313" key="2">
    <source>
        <dbReference type="Proteomes" id="UP001062846"/>
    </source>
</evidence>
<dbReference type="EMBL" id="CM046389">
    <property type="protein sequence ID" value="KAI8568509.1"/>
    <property type="molecule type" value="Genomic_DNA"/>
</dbReference>
<accession>A0ACC0PTW3</accession>
<comment type="caution">
    <text evidence="1">The sequence shown here is derived from an EMBL/GenBank/DDBJ whole genome shotgun (WGS) entry which is preliminary data.</text>
</comment>
<dbReference type="Proteomes" id="UP001062846">
    <property type="component" value="Chromosome 2"/>
</dbReference>